<evidence type="ECO:0000313" key="1">
    <source>
        <dbReference type="EMBL" id="JAE10106.1"/>
    </source>
</evidence>
<reference evidence="1" key="2">
    <citation type="journal article" date="2015" name="Data Brief">
        <title>Shoot transcriptome of the giant reed, Arundo donax.</title>
        <authorList>
            <person name="Barrero R.A."/>
            <person name="Guerrero F.D."/>
            <person name="Moolhuijzen P."/>
            <person name="Goolsby J.A."/>
            <person name="Tidwell J."/>
            <person name="Bellgard S.E."/>
            <person name="Bellgard M.I."/>
        </authorList>
    </citation>
    <scope>NUCLEOTIDE SEQUENCE</scope>
    <source>
        <tissue evidence="1">Shoot tissue taken approximately 20 cm above the soil surface</tissue>
    </source>
</reference>
<dbReference type="AlphaFoldDB" id="A0A0A9FJ45"/>
<accession>A0A0A9FJ45</accession>
<sequence length="85" mass="9820">MGFFICTPSAHLYSYLHKIHVCFRWIMAYSNSLVPKYLHHGRQLSTTKSFLEISYHESSDLTIAGHVQKSKALEKCKVPKKKQPP</sequence>
<organism evidence="1">
    <name type="scientific">Arundo donax</name>
    <name type="common">Giant reed</name>
    <name type="synonym">Donax arundinaceus</name>
    <dbReference type="NCBI Taxonomy" id="35708"/>
    <lineage>
        <taxon>Eukaryota</taxon>
        <taxon>Viridiplantae</taxon>
        <taxon>Streptophyta</taxon>
        <taxon>Embryophyta</taxon>
        <taxon>Tracheophyta</taxon>
        <taxon>Spermatophyta</taxon>
        <taxon>Magnoliopsida</taxon>
        <taxon>Liliopsida</taxon>
        <taxon>Poales</taxon>
        <taxon>Poaceae</taxon>
        <taxon>PACMAD clade</taxon>
        <taxon>Arundinoideae</taxon>
        <taxon>Arundineae</taxon>
        <taxon>Arundo</taxon>
    </lineage>
</organism>
<dbReference type="EMBL" id="GBRH01187790">
    <property type="protein sequence ID" value="JAE10106.1"/>
    <property type="molecule type" value="Transcribed_RNA"/>
</dbReference>
<protein>
    <submittedName>
        <fullName evidence="1">Uncharacterized protein</fullName>
    </submittedName>
</protein>
<proteinExistence type="predicted"/>
<reference evidence="1" key="1">
    <citation type="submission" date="2014-09" db="EMBL/GenBank/DDBJ databases">
        <authorList>
            <person name="Magalhaes I.L.F."/>
            <person name="Oliveira U."/>
            <person name="Santos F.R."/>
            <person name="Vidigal T.H.D.A."/>
            <person name="Brescovit A.D."/>
            <person name="Santos A.J."/>
        </authorList>
    </citation>
    <scope>NUCLEOTIDE SEQUENCE</scope>
    <source>
        <tissue evidence="1">Shoot tissue taken approximately 20 cm above the soil surface</tissue>
    </source>
</reference>
<name>A0A0A9FJ45_ARUDO</name>